<dbReference type="Gene3D" id="3.40.630.30">
    <property type="match status" value="1"/>
</dbReference>
<dbReference type="EMBL" id="JADTXM010000010">
    <property type="protein sequence ID" value="MBH3440006.1"/>
    <property type="molecule type" value="Genomic_DNA"/>
</dbReference>
<dbReference type="PANTHER" id="PTHR43792:SF1">
    <property type="entry name" value="N-ACETYLTRANSFERASE DOMAIN-CONTAINING PROTEIN"/>
    <property type="match status" value="1"/>
</dbReference>
<gene>
    <name evidence="3" type="ORF">I5Q09_15065</name>
    <name evidence="2" type="ORF">IRZ65_00825</name>
    <name evidence="4" type="ORF">NCTC11842_03454</name>
</gene>
<evidence type="ECO:0000313" key="6">
    <source>
        <dbReference type="Proteomes" id="UP000626180"/>
    </source>
</evidence>
<proteinExistence type="predicted"/>
<dbReference type="Proteomes" id="UP000250443">
    <property type="component" value="Unassembled WGS sequence"/>
</dbReference>
<evidence type="ECO:0000313" key="5">
    <source>
        <dbReference type="Proteomes" id="UP000250443"/>
    </source>
</evidence>
<dbReference type="SUPFAM" id="SSF55729">
    <property type="entry name" value="Acyl-CoA N-acyltransferases (Nat)"/>
    <property type="match status" value="1"/>
</dbReference>
<dbReference type="EMBL" id="UAUF01000013">
    <property type="protein sequence ID" value="SPZ09870.1"/>
    <property type="molecule type" value="Genomic_DNA"/>
</dbReference>
<protein>
    <submittedName>
        <fullName evidence="2 4">Acetyltransferase</fullName>
    </submittedName>
</protein>
<dbReference type="InterPro" id="IPR016181">
    <property type="entry name" value="Acyl_CoA_acyltransferase"/>
</dbReference>
<reference evidence="2 6" key="2">
    <citation type="submission" date="2020-10" db="EMBL/GenBank/DDBJ databases">
        <title>Genome sequences of Pseudomonas isolates.</title>
        <authorList>
            <person name="Wessels L."/>
            <person name="Reich F."/>
            <person name="Hammerl J."/>
        </authorList>
    </citation>
    <scope>NUCLEOTIDE SEQUENCE [LARGE SCALE GENOMIC DNA]</scope>
    <source>
        <strain evidence="2 6">20-MO00624-0</strain>
    </source>
</reference>
<dbReference type="Proteomes" id="UP000626180">
    <property type="component" value="Unassembled WGS sequence"/>
</dbReference>
<dbReference type="InterPro" id="IPR000182">
    <property type="entry name" value="GNAT_dom"/>
</dbReference>
<dbReference type="InterPro" id="IPR051531">
    <property type="entry name" value="N-acetyltransferase"/>
</dbReference>
<dbReference type="AlphaFoldDB" id="A0A2X2ETJ0"/>
<dbReference type="PANTHER" id="PTHR43792">
    <property type="entry name" value="GNAT FAMILY, PUTATIVE (AFU_ORTHOLOGUE AFUA_3G00765)-RELATED-RELATED"/>
    <property type="match status" value="1"/>
</dbReference>
<evidence type="ECO:0000259" key="1">
    <source>
        <dbReference type="PROSITE" id="PS51186"/>
    </source>
</evidence>
<dbReference type="GO" id="GO:0016747">
    <property type="term" value="F:acyltransferase activity, transferring groups other than amino-acyl groups"/>
    <property type="evidence" value="ECO:0007669"/>
    <property type="project" value="InterPro"/>
</dbReference>
<dbReference type="PROSITE" id="PS51186">
    <property type="entry name" value="GNAT"/>
    <property type="match status" value="1"/>
</dbReference>
<reference evidence="3 7" key="3">
    <citation type="submission" date="2020-11" db="EMBL/GenBank/DDBJ databases">
        <title>Enhanced detection system for hospital associated transmission using whole genome sequencing surveillance.</title>
        <authorList>
            <person name="Harrison L.H."/>
            <person name="Van Tyne D."/>
            <person name="Marsh J.W."/>
            <person name="Griffith M.P."/>
            <person name="Snyder D.J."/>
            <person name="Cooper V.S."/>
            <person name="Mustapha M."/>
        </authorList>
    </citation>
    <scope>NUCLEOTIDE SEQUENCE [LARGE SCALE GENOMIC DNA]</scope>
    <source>
        <strain evidence="3 7">PSB00013</strain>
    </source>
</reference>
<evidence type="ECO:0000313" key="4">
    <source>
        <dbReference type="EMBL" id="SPZ09870.1"/>
    </source>
</evidence>
<keyword evidence="4" id="KW-0808">Transferase</keyword>
<organism evidence="4 5">
    <name type="scientific">Pseudomonas luteola</name>
    <dbReference type="NCBI Taxonomy" id="47886"/>
    <lineage>
        <taxon>Bacteria</taxon>
        <taxon>Pseudomonadati</taxon>
        <taxon>Pseudomonadota</taxon>
        <taxon>Gammaproteobacteria</taxon>
        <taxon>Pseudomonadales</taxon>
        <taxon>Pseudomonadaceae</taxon>
        <taxon>Pseudomonas</taxon>
    </lineage>
</organism>
<feature type="domain" description="N-acetyltransferase" evidence="1">
    <location>
        <begin position="22"/>
        <end position="173"/>
    </location>
</feature>
<dbReference type="Proteomes" id="UP000638986">
    <property type="component" value="Unassembled WGS sequence"/>
</dbReference>
<keyword evidence="6" id="KW-1185">Reference proteome</keyword>
<accession>A0A2X2ETJ0</accession>
<evidence type="ECO:0000313" key="7">
    <source>
        <dbReference type="Proteomes" id="UP000638986"/>
    </source>
</evidence>
<dbReference type="EMBL" id="JADMCD010000001">
    <property type="protein sequence ID" value="MBF8639224.1"/>
    <property type="molecule type" value="Genomic_DNA"/>
</dbReference>
<name>A0A2X2ETJ0_PSELU</name>
<dbReference type="RefSeq" id="WP_010797479.1">
    <property type="nucleotide sequence ID" value="NZ_CP069262.1"/>
</dbReference>
<dbReference type="Pfam" id="PF13302">
    <property type="entry name" value="Acetyltransf_3"/>
    <property type="match status" value="1"/>
</dbReference>
<reference evidence="4 5" key="1">
    <citation type="submission" date="2018-06" db="EMBL/GenBank/DDBJ databases">
        <authorList>
            <consortium name="Pathogen Informatics"/>
            <person name="Doyle S."/>
        </authorList>
    </citation>
    <scope>NUCLEOTIDE SEQUENCE [LARGE SCALE GENOMIC DNA]</scope>
    <source>
        <strain evidence="4 5">NCTC11842</strain>
    </source>
</reference>
<sequence length="198" mass="22757">MSQAYPKVLRTERLILRPWRNEDYTPFAAQSADPRVMEFFPKCLSEAETQALTERIQAHFHDHGYGWWAVEVRNGPPFIGYVGLEHSNFDAPFTPAVEIGWRLGAEYWDEGYAHEAAEAALAFGFEQVGLEEIVAFTVPENERSRGLMARLGMQYDPADDFEHPNLPEGHPLRHHVLYRLSRHQWISRLETGDSMNAC</sequence>
<evidence type="ECO:0000313" key="3">
    <source>
        <dbReference type="EMBL" id="MBH3440006.1"/>
    </source>
</evidence>
<evidence type="ECO:0000313" key="2">
    <source>
        <dbReference type="EMBL" id="MBF8639224.1"/>
    </source>
</evidence>